<evidence type="ECO:0000313" key="5">
    <source>
        <dbReference type="EMBL" id="KMW57659.1"/>
    </source>
</evidence>
<protein>
    <submittedName>
        <fullName evidence="5">Allophanate hydrolase 2 subunit 1</fullName>
        <ecNumber evidence="5">3.5.1.54</ecNumber>
    </submittedName>
</protein>
<keyword evidence="6" id="KW-1185">Reference proteome</keyword>
<dbReference type="AlphaFoldDB" id="A0A0J9E7A3"/>
<dbReference type="InterPro" id="IPR010016">
    <property type="entry name" value="PxpB"/>
</dbReference>
<dbReference type="SUPFAM" id="SSF50891">
    <property type="entry name" value="Cyclophilin-like"/>
    <property type="match status" value="1"/>
</dbReference>
<feature type="domain" description="Carboxyltransferase" evidence="4">
    <location>
        <begin position="8"/>
        <end position="212"/>
    </location>
</feature>
<name>A0A0J9E7A3_9RHOB</name>
<dbReference type="Proteomes" id="UP000037178">
    <property type="component" value="Unassembled WGS sequence"/>
</dbReference>
<proteinExistence type="predicted"/>
<dbReference type="InterPro" id="IPR029000">
    <property type="entry name" value="Cyclophilin-like_dom_sf"/>
</dbReference>
<keyword evidence="2 5" id="KW-0378">Hydrolase</keyword>
<dbReference type="PANTHER" id="PTHR34698:SF2">
    <property type="entry name" value="5-OXOPROLINASE SUBUNIT B"/>
    <property type="match status" value="1"/>
</dbReference>
<dbReference type="GO" id="GO:0005524">
    <property type="term" value="F:ATP binding"/>
    <property type="evidence" value="ECO:0007669"/>
    <property type="project" value="UniProtKB-KW"/>
</dbReference>
<dbReference type="PATRIC" id="fig|1675527.3.peg.2751"/>
<evidence type="ECO:0000259" key="4">
    <source>
        <dbReference type="SMART" id="SM00796"/>
    </source>
</evidence>
<dbReference type="EC" id="3.5.1.54" evidence="5"/>
<dbReference type="STRING" id="1675527.AIOL_002624"/>
<sequence length="248" mass="26329">MPEPDRFPAIHDLGLCAKLVTFADGLSEAANRAALALRAAVEAEGWTGVEETSISLASTVIRFDPLALPHAELEARLAALLAGRDWYAAPLPTGRTLWRIPVALGGAHGPQWEEAASLAGRDPEAARAEILSSRTRVLTLGFAPGQPYMGELPPNWDIPRMTELNPQVPGASLVVAIRQLIIFAGPAPTGWRHIGQTAFQCFRPGAAAPIALAPGDEVTWREVSAEELAEIQAEDRSGDGGATREALP</sequence>
<keyword evidence="3" id="KW-0067">ATP-binding</keyword>
<dbReference type="Gene3D" id="3.30.1360.40">
    <property type="match status" value="1"/>
</dbReference>
<reference evidence="5 6" key="1">
    <citation type="submission" date="2015-06" db="EMBL/GenBank/DDBJ databases">
        <title>Draft genome sequence of an Alphaproteobacteria species associated to the Mediterranean sponge Oscarella lobularis.</title>
        <authorList>
            <person name="Jourda C."/>
            <person name="Santini S."/>
            <person name="Claverie J.-M."/>
        </authorList>
    </citation>
    <scope>NUCLEOTIDE SEQUENCE [LARGE SCALE GENOMIC DNA]</scope>
    <source>
        <strain evidence="5">IGS</strain>
    </source>
</reference>
<dbReference type="RefSeq" id="WP_049643361.1">
    <property type="nucleotide sequence ID" value="NZ_LFTY01000002.1"/>
</dbReference>
<gene>
    <name evidence="5" type="ORF">AIOL_002624</name>
</gene>
<organism evidence="5 6">
    <name type="scientific">Candidatus Rhodobacter oscarellae</name>
    <dbReference type="NCBI Taxonomy" id="1675527"/>
    <lineage>
        <taxon>Bacteria</taxon>
        <taxon>Pseudomonadati</taxon>
        <taxon>Pseudomonadota</taxon>
        <taxon>Alphaproteobacteria</taxon>
        <taxon>Rhodobacterales</taxon>
        <taxon>Rhodobacter group</taxon>
        <taxon>Rhodobacter</taxon>
    </lineage>
</organism>
<dbReference type="OrthoDB" id="9778567at2"/>
<dbReference type="PANTHER" id="PTHR34698">
    <property type="entry name" value="5-OXOPROLINASE SUBUNIT B"/>
    <property type="match status" value="1"/>
</dbReference>
<evidence type="ECO:0000256" key="1">
    <source>
        <dbReference type="ARBA" id="ARBA00022741"/>
    </source>
</evidence>
<dbReference type="Gene3D" id="2.40.100.10">
    <property type="entry name" value="Cyclophilin-like"/>
    <property type="match status" value="1"/>
</dbReference>
<evidence type="ECO:0000256" key="3">
    <source>
        <dbReference type="ARBA" id="ARBA00022840"/>
    </source>
</evidence>
<accession>A0A0J9E7A3</accession>
<dbReference type="InterPro" id="IPR003833">
    <property type="entry name" value="CT_C_D"/>
</dbReference>
<dbReference type="GO" id="GO:0004039">
    <property type="term" value="F:allophanate hydrolase activity"/>
    <property type="evidence" value="ECO:0007669"/>
    <property type="project" value="UniProtKB-EC"/>
</dbReference>
<evidence type="ECO:0000256" key="2">
    <source>
        <dbReference type="ARBA" id="ARBA00022801"/>
    </source>
</evidence>
<evidence type="ECO:0000313" key="6">
    <source>
        <dbReference type="Proteomes" id="UP000037178"/>
    </source>
</evidence>
<dbReference type="SMART" id="SM00796">
    <property type="entry name" value="AHS1"/>
    <property type="match status" value="1"/>
</dbReference>
<keyword evidence="1" id="KW-0547">Nucleotide-binding</keyword>
<dbReference type="EMBL" id="LFTY01000002">
    <property type="protein sequence ID" value="KMW57659.1"/>
    <property type="molecule type" value="Genomic_DNA"/>
</dbReference>
<comment type="caution">
    <text evidence="5">The sequence shown here is derived from an EMBL/GenBank/DDBJ whole genome shotgun (WGS) entry which is preliminary data.</text>
</comment>
<dbReference type="Pfam" id="PF02682">
    <property type="entry name" value="CT_C_D"/>
    <property type="match status" value="1"/>
</dbReference>
<dbReference type="SUPFAM" id="SSF160467">
    <property type="entry name" value="PH0987 N-terminal domain-like"/>
    <property type="match status" value="1"/>
</dbReference>